<dbReference type="InterPro" id="IPR016156">
    <property type="entry name" value="FAD/NAD-linked_Rdtase_dimer_sf"/>
</dbReference>
<feature type="domain" description="FAD/NAD(P)-binding" evidence="8">
    <location>
        <begin position="7"/>
        <end position="329"/>
    </location>
</feature>
<dbReference type="Pfam" id="PF07992">
    <property type="entry name" value="Pyr_redox_2"/>
    <property type="match status" value="1"/>
</dbReference>
<proteinExistence type="inferred from homology"/>
<dbReference type="EMBL" id="SHKP01000006">
    <property type="protein sequence ID" value="RZT97825.1"/>
    <property type="molecule type" value="Genomic_DNA"/>
</dbReference>
<dbReference type="GO" id="GO:0003955">
    <property type="term" value="F:NAD(P)H dehydrogenase (quinone) activity"/>
    <property type="evidence" value="ECO:0007669"/>
    <property type="project" value="TreeGrafter"/>
</dbReference>
<evidence type="ECO:0000256" key="2">
    <source>
        <dbReference type="ARBA" id="ARBA00022630"/>
    </source>
</evidence>
<reference evidence="9 10" key="1">
    <citation type="submission" date="2019-02" db="EMBL/GenBank/DDBJ databases">
        <title>Genomic Encyclopedia of Type Strains, Phase IV (KMG-IV): sequencing the most valuable type-strain genomes for metagenomic binning, comparative biology and taxonomic classification.</title>
        <authorList>
            <person name="Goeker M."/>
        </authorList>
    </citation>
    <scope>NUCLEOTIDE SEQUENCE [LARGE SCALE GENOMIC DNA]</scope>
    <source>
        <strain evidence="9 10">DSM 19570</strain>
    </source>
</reference>
<evidence type="ECO:0000256" key="5">
    <source>
        <dbReference type="PIRSR" id="PIRSR000350-3"/>
    </source>
</evidence>
<evidence type="ECO:0000256" key="6">
    <source>
        <dbReference type="PIRSR" id="PIRSR000350-4"/>
    </source>
</evidence>
<comment type="cofactor">
    <cofactor evidence="5">
        <name>FAD</name>
        <dbReference type="ChEBI" id="CHEBI:57692"/>
    </cofactor>
    <text evidence="5">Binds 1 FAD per subunit.</text>
</comment>
<evidence type="ECO:0000259" key="7">
    <source>
        <dbReference type="Pfam" id="PF02852"/>
    </source>
</evidence>
<keyword evidence="2" id="KW-0285">Flavoprotein</keyword>
<dbReference type="RefSeq" id="WP_130432026.1">
    <property type="nucleotide sequence ID" value="NZ_SHKP01000006.1"/>
</dbReference>
<dbReference type="AlphaFoldDB" id="A0A4V2FTE2"/>
<dbReference type="PANTHER" id="PTHR43014">
    <property type="entry name" value="MERCURIC REDUCTASE"/>
    <property type="match status" value="1"/>
</dbReference>
<name>A0A4V2FTE2_9BURK</name>
<evidence type="ECO:0000256" key="1">
    <source>
        <dbReference type="ARBA" id="ARBA00007532"/>
    </source>
</evidence>
<dbReference type="GO" id="GO:0050660">
    <property type="term" value="F:flavin adenine dinucleotide binding"/>
    <property type="evidence" value="ECO:0007669"/>
    <property type="project" value="TreeGrafter"/>
</dbReference>
<feature type="binding site" evidence="5">
    <location>
        <begin position="183"/>
        <end position="190"/>
    </location>
    <ligand>
        <name>NAD(+)</name>
        <dbReference type="ChEBI" id="CHEBI:57540"/>
    </ligand>
</feature>
<feature type="binding site" evidence="5">
    <location>
        <position position="52"/>
    </location>
    <ligand>
        <name>FAD</name>
        <dbReference type="ChEBI" id="CHEBI:57692"/>
    </ligand>
</feature>
<dbReference type="OrthoDB" id="178496at2"/>
<dbReference type="NCBIfam" id="NF004939">
    <property type="entry name" value="PRK06292.1-1"/>
    <property type="match status" value="1"/>
</dbReference>
<gene>
    <name evidence="9" type="ORF">EV670_2225</name>
</gene>
<feature type="binding site" evidence="5">
    <location>
        <position position="314"/>
    </location>
    <ligand>
        <name>FAD</name>
        <dbReference type="ChEBI" id="CHEBI:57692"/>
    </ligand>
</feature>
<dbReference type="Pfam" id="PF02852">
    <property type="entry name" value="Pyr_redox_dim"/>
    <property type="match status" value="1"/>
</dbReference>
<dbReference type="PRINTS" id="PR00368">
    <property type="entry name" value="FADPNR"/>
</dbReference>
<dbReference type="InterPro" id="IPR004099">
    <property type="entry name" value="Pyr_nucl-diS_OxRdtase_dimer"/>
</dbReference>
<feature type="domain" description="Pyridine nucleotide-disulphide oxidoreductase dimerisation" evidence="7">
    <location>
        <begin position="358"/>
        <end position="463"/>
    </location>
</feature>
<dbReference type="SUPFAM" id="SSF55424">
    <property type="entry name" value="FAD/NAD-linked reductases, dimerisation (C-terminal) domain"/>
    <property type="match status" value="1"/>
</dbReference>
<comment type="caution">
    <text evidence="9">The sequence shown here is derived from an EMBL/GenBank/DDBJ whole genome shotgun (WGS) entry which is preliminary data.</text>
</comment>
<keyword evidence="3 5" id="KW-0274">FAD</keyword>
<accession>A0A4V2FTE2</accession>
<feature type="disulfide bond" description="Redox-active" evidence="6">
    <location>
        <begin position="43"/>
        <end position="48"/>
    </location>
</feature>
<feature type="binding site" evidence="5">
    <location>
        <begin position="145"/>
        <end position="147"/>
    </location>
    <ligand>
        <name>FAD</name>
        <dbReference type="ChEBI" id="CHEBI:57692"/>
    </ligand>
</feature>
<dbReference type="Gene3D" id="3.30.390.30">
    <property type="match status" value="1"/>
</dbReference>
<dbReference type="PRINTS" id="PR00411">
    <property type="entry name" value="PNDRDTASEI"/>
</dbReference>
<feature type="active site" description="Proton acceptor" evidence="4">
    <location>
        <position position="453"/>
    </location>
</feature>
<feature type="binding site" evidence="5">
    <location>
        <position position="272"/>
    </location>
    <ligand>
        <name>NAD(+)</name>
        <dbReference type="ChEBI" id="CHEBI:57540"/>
    </ligand>
</feature>
<dbReference type="SUPFAM" id="SSF51905">
    <property type="entry name" value="FAD/NAD(P)-binding domain"/>
    <property type="match status" value="1"/>
</dbReference>
<evidence type="ECO:0000259" key="8">
    <source>
        <dbReference type="Pfam" id="PF07992"/>
    </source>
</evidence>
<evidence type="ECO:0000313" key="9">
    <source>
        <dbReference type="EMBL" id="RZT97825.1"/>
    </source>
</evidence>
<dbReference type="Gene3D" id="3.50.50.60">
    <property type="entry name" value="FAD/NAD(P)-binding domain"/>
    <property type="match status" value="3"/>
</dbReference>
<evidence type="ECO:0000256" key="4">
    <source>
        <dbReference type="PIRSR" id="PIRSR000350-2"/>
    </source>
</evidence>
<evidence type="ECO:0000256" key="3">
    <source>
        <dbReference type="ARBA" id="ARBA00022827"/>
    </source>
</evidence>
<sequence length="486" mass="51469">MAEREVDIAILGAGSAGLSAFRAASRHTDSVALIDPGPLGTTCARVGCMPSKLLIAAAEAAHAVHEAPLFGVHPGPLRIDGREVMARVRSERDRFVGFVLDDIAAIEARHRIEGRARFTGPQRLRVDLNDGGTLDLHARRVVIATGSHPALPAEWRAALGERLIVNDDVFDWQDLPASIAVVGAGTIGLELAQALHRLGVRVRLLGRGTKVGPLSDPELQALGATVFEAALPLQREAAVTSVEREGGGVRVRWHTPQGEHEESFDLLLAATGRTPNIEALAPAAAGLTLDEHGVPAFDPHTLQIGRGPVFIAGDVNVDRPLLHEAADEGLIAGDSAGRSLTAGLDALPPQPRRTPLAIVFSDPQIALAGLSHRQLCAAGTRFGTGRVSFANQGRSRVIARNVGALHVYGELGTRRLLGAELLGPAAEHLAHLLAWSIQRGETVDAALAQPFYHPVIEEGLRTALRELRKALDARATQPCEGCEPGE</sequence>
<dbReference type="InterPro" id="IPR036188">
    <property type="entry name" value="FAD/NAD-bd_sf"/>
</dbReference>
<dbReference type="InterPro" id="IPR001100">
    <property type="entry name" value="Pyr_nuc-diS_OxRdtase"/>
</dbReference>
<organism evidence="9 10">
    <name type="scientific">Rivibacter subsaxonicus</name>
    <dbReference type="NCBI Taxonomy" id="457575"/>
    <lineage>
        <taxon>Bacteria</taxon>
        <taxon>Pseudomonadati</taxon>
        <taxon>Pseudomonadota</taxon>
        <taxon>Betaproteobacteria</taxon>
        <taxon>Burkholderiales</taxon>
        <taxon>Rivibacter</taxon>
    </lineage>
</organism>
<dbReference type="PANTHER" id="PTHR43014:SF4">
    <property type="entry name" value="PYRIDINE NUCLEOTIDE-DISULFIDE OXIDOREDUCTASE RCLA-RELATED"/>
    <property type="match status" value="1"/>
</dbReference>
<keyword evidence="5" id="KW-0547">Nucleotide-binding</keyword>
<keyword evidence="10" id="KW-1185">Reference proteome</keyword>
<dbReference type="Gene3D" id="1.10.287.990">
    <property type="entry name" value="Fe,Mn superoxide dismutase (SOD) domain"/>
    <property type="match status" value="1"/>
</dbReference>
<dbReference type="InterPro" id="IPR036324">
    <property type="entry name" value="Mn/Fe_SOD_N_sf"/>
</dbReference>
<dbReference type="PIRSF" id="PIRSF000350">
    <property type="entry name" value="Mercury_reductase_MerA"/>
    <property type="match status" value="1"/>
</dbReference>
<comment type="similarity">
    <text evidence="1">Belongs to the class-I pyridine nucleotide-disulfide oxidoreductase family.</text>
</comment>
<evidence type="ECO:0000313" key="10">
    <source>
        <dbReference type="Proteomes" id="UP000293671"/>
    </source>
</evidence>
<dbReference type="Proteomes" id="UP000293671">
    <property type="component" value="Unassembled WGS sequence"/>
</dbReference>
<dbReference type="InterPro" id="IPR023753">
    <property type="entry name" value="FAD/NAD-binding_dom"/>
</dbReference>
<protein>
    <submittedName>
        <fullName evidence="9">Dihydrolipoamide dehydrogenase</fullName>
    </submittedName>
</protein>
<keyword evidence="5" id="KW-0520">NAD</keyword>